<keyword evidence="3" id="KW-1185">Reference proteome</keyword>
<dbReference type="PANTHER" id="PTHR42760">
    <property type="entry name" value="SHORT-CHAIN DEHYDROGENASES/REDUCTASES FAMILY MEMBER"/>
    <property type="match status" value="1"/>
</dbReference>
<dbReference type="PROSITE" id="PS00061">
    <property type="entry name" value="ADH_SHORT"/>
    <property type="match status" value="1"/>
</dbReference>
<dbReference type="EC" id="1.1.1.-" evidence="2"/>
<comment type="similarity">
    <text evidence="1">Belongs to the short-chain dehydrogenases/reductases (SDR) family.</text>
</comment>
<dbReference type="PRINTS" id="PR00080">
    <property type="entry name" value="SDRFAMILY"/>
</dbReference>
<proteinExistence type="inferred from homology"/>
<dbReference type="Proteomes" id="UP001595604">
    <property type="component" value="Unassembled WGS sequence"/>
</dbReference>
<dbReference type="CDD" id="cd05233">
    <property type="entry name" value="SDR_c"/>
    <property type="match status" value="1"/>
</dbReference>
<dbReference type="GO" id="GO:0016491">
    <property type="term" value="F:oxidoreductase activity"/>
    <property type="evidence" value="ECO:0007669"/>
    <property type="project" value="UniProtKB-KW"/>
</dbReference>
<reference evidence="3" key="1">
    <citation type="journal article" date="2019" name="Int. J. Syst. Evol. Microbiol.">
        <title>The Global Catalogue of Microorganisms (GCM) 10K type strain sequencing project: providing services to taxonomists for standard genome sequencing and annotation.</title>
        <authorList>
            <consortium name="The Broad Institute Genomics Platform"/>
            <consortium name="The Broad Institute Genome Sequencing Center for Infectious Disease"/>
            <person name="Wu L."/>
            <person name="Ma J."/>
        </authorList>
    </citation>
    <scope>NUCLEOTIDE SEQUENCE [LARGE SCALE GENOMIC DNA]</scope>
    <source>
        <strain evidence="3">KCTC 42984</strain>
    </source>
</reference>
<evidence type="ECO:0000313" key="3">
    <source>
        <dbReference type="Proteomes" id="UP001595604"/>
    </source>
</evidence>
<evidence type="ECO:0000256" key="1">
    <source>
        <dbReference type="ARBA" id="ARBA00006484"/>
    </source>
</evidence>
<gene>
    <name evidence="2" type="ORF">ACFOD9_00970</name>
</gene>
<dbReference type="SUPFAM" id="SSF51735">
    <property type="entry name" value="NAD(P)-binding Rossmann-fold domains"/>
    <property type="match status" value="1"/>
</dbReference>
<dbReference type="Pfam" id="PF13561">
    <property type="entry name" value="adh_short_C2"/>
    <property type="match status" value="1"/>
</dbReference>
<evidence type="ECO:0000313" key="2">
    <source>
        <dbReference type="EMBL" id="MFC3172815.1"/>
    </source>
</evidence>
<protein>
    <submittedName>
        <fullName evidence="2">SDR family NAD(P)-dependent oxidoreductase</fullName>
        <ecNumber evidence="2">1.1.1.-</ecNumber>
    </submittedName>
</protein>
<name>A0ABV7IJE7_9SPHN</name>
<dbReference type="EMBL" id="JBHRTQ010000001">
    <property type="protein sequence ID" value="MFC3172815.1"/>
    <property type="molecule type" value="Genomic_DNA"/>
</dbReference>
<dbReference type="Gene3D" id="3.40.50.720">
    <property type="entry name" value="NAD(P)-binding Rossmann-like Domain"/>
    <property type="match status" value="1"/>
</dbReference>
<dbReference type="PRINTS" id="PR00081">
    <property type="entry name" value="GDHRDH"/>
</dbReference>
<sequence>MNSADLFNLKGRVAMVTGAGQGVGRGIALALAGSGAGGVVVNDFYADRAEAVAEEIRALGVRAMPMVGDVGDLEQVRAGVAAATAELGTISILVNNAGNGGPDGFPREMPLFWETDPAEWSRFFHVNTFGVMNCSHAVLPAMVEQRYGRILTIVSDAGRTIEGRQAAYAAAKAAAAGLMRGIAADTARFGITANSIAISSMRPPMNPEQLEAYLASDRYKAQMTHYTIRRTGLPEDIAGTALLLCSDASSWTTGQVYPVDGGYSSAL</sequence>
<dbReference type="InterPro" id="IPR020904">
    <property type="entry name" value="Sc_DH/Rdtase_CS"/>
</dbReference>
<keyword evidence="2" id="KW-0560">Oxidoreductase</keyword>
<dbReference type="PANTHER" id="PTHR42760:SF40">
    <property type="entry name" value="3-OXOACYL-[ACYL-CARRIER-PROTEIN] REDUCTASE, CHLOROPLASTIC"/>
    <property type="match status" value="1"/>
</dbReference>
<accession>A0ABV7IJE7</accession>
<dbReference type="InterPro" id="IPR036291">
    <property type="entry name" value="NAD(P)-bd_dom_sf"/>
</dbReference>
<organism evidence="2 3">
    <name type="scientific">Novosphingobium bradum</name>
    <dbReference type="NCBI Taxonomy" id="1737444"/>
    <lineage>
        <taxon>Bacteria</taxon>
        <taxon>Pseudomonadati</taxon>
        <taxon>Pseudomonadota</taxon>
        <taxon>Alphaproteobacteria</taxon>
        <taxon>Sphingomonadales</taxon>
        <taxon>Sphingomonadaceae</taxon>
        <taxon>Novosphingobium</taxon>
    </lineage>
</organism>
<comment type="caution">
    <text evidence="2">The sequence shown here is derived from an EMBL/GenBank/DDBJ whole genome shotgun (WGS) entry which is preliminary data.</text>
</comment>
<dbReference type="RefSeq" id="WP_379508211.1">
    <property type="nucleotide sequence ID" value="NZ_JBHRTQ010000001.1"/>
</dbReference>
<dbReference type="InterPro" id="IPR002347">
    <property type="entry name" value="SDR_fam"/>
</dbReference>